<sequence>MAMYAPCEGPMSDTPPDPEHGPALDRLLQTATGFMASKVLLVAVSLGLFTELAEGPLDGDALRARLKLHPRSARDFFDALVGLGALERTDGAYANTPATAHYLVRGRPAYVGGLLEMSDTRMYDLWGNLAEGLRTGAPQNEIKTGEEGIYASLYDDPERLAVFQQAMTGLSMRSVHALTEAVDWSPYSTVVDVGCAEGALLTHLLQRRPHLRGTGFDLAAVEPTFRRGLERSGLADRLSFLAGDFFAGPLPRADVLVFGHILSNWALPKAKTLLHKAYEALPEGGRVIIYETLLDDERRENVPGLLMSLTMLLETPGGFEYTGADCRAWLAEAGFRETRVQHLAGPESMVIGRK</sequence>
<organism evidence="7 8">
    <name type="scientific">Streptomyces cinnamoneus</name>
    <name type="common">Streptoverticillium cinnamoneum</name>
    <dbReference type="NCBI Taxonomy" id="53446"/>
    <lineage>
        <taxon>Bacteria</taxon>
        <taxon>Bacillati</taxon>
        <taxon>Actinomycetota</taxon>
        <taxon>Actinomycetes</taxon>
        <taxon>Kitasatosporales</taxon>
        <taxon>Streptomycetaceae</taxon>
        <taxon>Streptomyces</taxon>
        <taxon>Streptomyces cinnamoneus group</taxon>
    </lineage>
</organism>
<dbReference type="GO" id="GO:0046983">
    <property type="term" value="F:protein dimerization activity"/>
    <property type="evidence" value="ECO:0007669"/>
    <property type="project" value="InterPro"/>
</dbReference>
<proteinExistence type="predicted"/>
<dbReference type="PANTHER" id="PTHR43712:SF2">
    <property type="entry name" value="O-METHYLTRANSFERASE CICE"/>
    <property type="match status" value="1"/>
</dbReference>
<reference evidence="7" key="1">
    <citation type="journal article" date="2014" name="Int. J. Syst. Evol. Microbiol.">
        <title>Complete genome sequence of Corynebacterium casei LMG S-19264T (=DSM 44701T), isolated from a smear-ripened cheese.</title>
        <authorList>
            <consortium name="US DOE Joint Genome Institute (JGI-PGF)"/>
            <person name="Walter F."/>
            <person name="Albersmeier A."/>
            <person name="Kalinowski J."/>
            <person name="Ruckert C."/>
        </authorList>
    </citation>
    <scope>NUCLEOTIDE SEQUENCE</scope>
    <source>
        <strain evidence="7">JCM 4633</strain>
    </source>
</reference>
<accession>A0A918TLV1</accession>
<dbReference type="InterPro" id="IPR012967">
    <property type="entry name" value="COMT_dimerisation"/>
</dbReference>
<dbReference type="Proteomes" id="UP000646244">
    <property type="component" value="Unassembled WGS sequence"/>
</dbReference>
<keyword evidence="3" id="KW-0949">S-adenosyl-L-methionine</keyword>
<dbReference type="GO" id="GO:0008171">
    <property type="term" value="F:O-methyltransferase activity"/>
    <property type="evidence" value="ECO:0007669"/>
    <property type="project" value="InterPro"/>
</dbReference>
<dbReference type="Gene3D" id="3.40.50.150">
    <property type="entry name" value="Vaccinia Virus protein VP39"/>
    <property type="match status" value="1"/>
</dbReference>
<dbReference type="Pfam" id="PF00891">
    <property type="entry name" value="Methyltransf_2"/>
    <property type="match status" value="1"/>
</dbReference>
<evidence type="ECO:0000256" key="4">
    <source>
        <dbReference type="SAM" id="MobiDB-lite"/>
    </source>
</evidence>
<protein>
    <submittedName>
        <fullName evidence="7">Methyltransferase/methylase</fullName>
    </submittedName>
</protein>
<evidence type="ECO:0000259" key="6">
    <source>
        <dbReference type="Pfam" id="PF08100"/>
    </source>
</evidence>
<dbReference type="Pfam" id="PF08100">
    <property type="entry name" value="Dimerisation"/>
    <property type="match status" value="1"/>
</dbReference>
<evidence type="ECO:0000313" key="7">
    <source>
        <dbReference type="EMBL" id="GHC47754.1"/>
    </source>
</evidence>
<name>A0A918TLV1_STRCJ</name>
<comment type="caution">
    <text evidence="7">The sequence shown here is derived from an EMBL/GenBank/DDBJ whole genome shotgun (WGS) entry which is preliminary data.</text>
</comment>
<dbReference type="EMBL" id="BMVB01000006">
    <property type="protein sequence ID" value="GHC47754.1"/>
    <property type="molecule type" value="Genomic_DNA"/>
</dbReference>
<dbReference type="Gene3D" id="1.10.10.10">
    <property type="entry name" value="Winged helix-like DNA-binding domain superfamily/Winged helix DNA-binding domain"/>
    <property type="match status" value="1"/>
</dbReference>
<evidence type="ECO:0000256" key="1">
    <source>
        <dbReference type="ARBA" id="ARBA00022603"/>
    </source>
</evidence>
<reference evidence="7" key="2">
    <citation type="submission" date="2020-09" db="EMBL/GenBank/DDBJ databases">
        <authorList>
            <person name="Sun Q."/>
            <person name="Ohkuma M."/>
        </authorList>
    </citation>
    <scope>NUCLEOTIDE SEQUENCE</scope>
    <source>
        <strain evidence="7">JCM 4633</strain>
    </source>
</reference>
<dbReference type="InterPro" id="IPR016461">
    <property type="entry name" value="COMT-like"/>
</dbReference>
<dbReference type="GO" id="GO:0032259">
    <property type="term" value="P:methylation"/>
    <property type="evidence" value="ECO:0007669"/>
    <property type="project" value="UniProtKB-KW"/>
</dbReference>
<dbReference type="PANTHER" id="PTHR43712">
    <property type="entry name" value="PUTATIVE (AFU_ORTHOLOGUE AFUA_4G14580)-RELATED"/>
    <property type="match status" value="1"/>
</dbReference>
<feature type="domain" description="O-methyltransferase C-terminal" evidence="5">
    <location>
        <begin position="126"/>
        <end position="336"/>
    </location>
</feature>
<gene>
    <name evidence="7" type="ORF">GCM10010507_24160</name>
</gene>
<dbReference type="PROSITE" id="PS51683">
    <property type="entry name" value="SAM_OMT_II"/>
    <property type="match status" value="1"/>
</dbReference>
<dbReference type="SUPFAM" id="SSF53335">
    <property type="entry name" value="S-adenosyl-L-methionine-dependent methyltransferases"/>
    <property type="match status" value="1"/>
</dbReference>
<dbReference type="CDD" id="cd02440">
    <property type="entry name" value="AdoMet_MTases"/>
    <property type="match status" value="1"/>
</dbReference>
<evidence type="ECO:0000259" key="5">
    <source>
        <dbReference type="Pfam" id="PF00891"/>
    </source>
</evidence>
<keyword evidence="2" id="KW-0808">Transferase</keyword>
<dbReference type="InterPro" id="IPR036388">
    <property type="entry name" value="WH-like_DNA-bd_sf"/>
</dbReference>
<dbReference type="InterPro" id="IPR036390">
    <property type="entry name" value="WH_DNA-bd_sf"/>
</dbReference>
<evidence type="ECO:0000313" key="8">
    <source>
        <dbReference type="Proteomes" id="UP000646244"/>
    </source>
</evidence>
<feature type="domain" description="O-methyltransferase dimerisation" evidence="6">
    <location>
        <begin position="29"/>
        <end position="104"/>
    </location>
</feature>
<dbReference type="SUPFAM" id="SSF46785">
    <property type="entry name" value="Winged helix' DNA-binding domain"/>
    <property type="match status" value="1"/>
</dbReference>
<dbReference type="AlphaFoldDB" id="A0A918TLV1"/>
<evidence type="ECO:0000256" key="3">
    <source>
        <dbReference type="ARBA" id="ARBA00022691"/>
    </source>
</evidence>
<dbReference type="PIRSF" id="PIRSF005739">
    <property type="entry name" value="O-mtase"/>
    <property type="match status" value="1"/>
</dbReference>
<feature type="region of interest" description="Disordered" evidence="4">
    <location>
        <begin position="1"/>
        <end position="22"/>
    </location>
</feature>
<dbReference type="InterPro" id="IPR029063">
    <property type="entry name" value="SAM-dependent_MTases_sf"/>
</dbReference>
<keyword evidence="1 7" id="KW-0489">Methyltransferase</keyword>
<evidence type="ECO:0000256" key="2">
    <source>
        <dbReference type="ARBA" id="ARBA00022679"/>
    </source>
</evidence>
<dbReference type="InterPro" id="IPR001077">
    <property type="entry name" value="COMT_C"/>
</dbReference>